<name>A0A176VW21_MARPO</name>
<evidence type="ECO:0000256" key="1">
    <source>
        <dbReference type="SAM" id="MobiDB-lite"/>
    </source>
</evidence>
<protein>
    <submittedName>
        <fullName evidence="2">Uncharacterized protein</fullName>
    </submittedName>
</protein>
<organism evidence="2 3">
    <name type="scientific">Marchantia polymorpha subsp. ruderalis</name>
    <dbReference type="NCBI Taxonomy" id="1480154"/>
    <lineage>
        <taxon>Eukaryota</taxon>
        <taxon>Viridiplantae</taxon>
        <taxon>Streptophyta</taxon>
        <taxon>Embryophyta</taxon>
        <taxon>Marchantiophyta</taxon>
        <taxon>Marchantiopsida</taxon>
        <taxon>Marchantiidae</taxon>
        <taxon>Marchantiales</taxon>
        <taxon>Marchantiaceae</taxon>
        <taxon>Marchantia</taxon>
    </lineage>
</organism>
<evidence type="ECO:0000313" key="2">
    <source>
        <dbReference type="EMBL" id="OAE25008.1"/>
    </source>
</evidence>
<dbReference type="AlphaFoldDB" id="A0A176VW21"/>
<feature type="compositionally biased region" description="Basic and acidic residues" evidence="1">
    <location>
        <begin position="103"/>
        <end position="121"/>
    </location>
</feature>
<gene>
    <name evidence="2" type="ORF">AXG93_523s1120</name>
</gene>
<feature type="region of interest" description="Disordered" evidence="1">
    <location>
        <begin position="103"/>
        <end position="138"/>
    </location>
</feature>
<proteinExistence type="predicted"/>
<reference evidence="2" key="1">
    <citation type="submission" date="2016-03" db="EMBL/GenBank/DDBJ databases">
        <title>Mechanisms controlling the formation of the plant cell surface in tip-growing cells are functionally conserved among land plants.</title>
        <authorList>
            <person name="Honkanen S."/>
            <person name="Jones V.A."/>
            <person name="Morieri G."/>
            <person name="Champion C."/>
            <person name="Hetherington A.J."/>
            <person name="Kelly S."/>
            <person name="Saint-Marcoux D."/>
            <person name="Proust H."/>
            <person name="Prescott H."/>
            <person name="Dolan L."/>
        </authorList>
    </citation>
    <scope>NUCLEOTIDE SEQUENCE [LARGE SCALE GENOMIC DNA]</scope>
    <source>
        <tissue evidence="2">Whole gametophyte</tissue>
    </source>
</reference>
<keyword evidence="3" id="KW-1185">Reference proteome</keyword>
<feature type="region of interest" description="Disordered" evidence="1">
    <location>
        <begin position="1"/>
        <end position="40"/>
    </location>
</feature>
<dbReference type="EMBL" id="LVLJ01002435">
    <property type="protein sequence ID" value="OAE25008.1"/>
    <property type="molecule type" value="Genomic_DNA"/>
</dbReference>
<evidence type="ECO:0000313" key="3">
    <source>
        <dbReference type="Proteomes" id="UP000077202"/>
    </source>
</evidence>
<accession>A0A176VW21</accession>
<dbReference type="Proteomes" id="UP000077202">
    <property type="component" value="Unassembled WGS sequence"/>
</dbReference>
<sequence>MLTNEVNSDIEGEPRDLPQQRRKRSLVRQDSQPRKKRRIDGAAVAEERLRQAALVKMRSPYFWARTKMKAMRLILEEDSNTESRRVAVRGRHVKEAGPVAIAAKEKEKSMEKKPRYTEERRTHVKPQRASTKDKGKAVWTKEVPLRQNEKVAAKAVEDVATVESGPQKLISTKYSTETVNLETSEEPSAEETQSSVFGATDVLCVQVLPLLQYLNRKRKKYANARTNESYVDIMRN</sequence>
<comment type="caution">
    <text evidence="2">The sequence shown here is derived from an EMBL/GenBank/DDBJ whole genome shotgun (WGS) entry which is preliminary data.</text>
</comment>